<accession>A0A0G2IWA5</accession>
<protein>
    <submittedName>
        <fullName evidence="1">Uncharacterized protein</fullName>
    </submittedName>
</protein>
<sequence length="103" mass="11820">MIFSLNPLASLWQRRWVVHLHVLDFRWDWDLRRNAQDFSRTTRQGKPVPIEFWVHTKGPAQLQAWLGPDSGQQPDLALTLEGRVAFGHARHETVAGMTGGLHT</sequence>
<evidence type="ECO:0000313" key="1">
    <source>
        <dbReference type="EMBL" id="KKZ12195.1"/>
    </source>
</evidence>
<dbReference type="Proteomes" id="UP000035067">
    <property type="component" value="Unassembled WGS sequence"/>
</dbReference>
<evidence type="ECO:0000313" key="2">
    <source>
        <dbReference type="Proteomes" id="UP000035067"/>
    </source>
</evidence>
<proteinExistence type="predicted"/>
<organism evidence="1 2">
    <name type="scientific">Candidatus Synechococcus spongiarum SP3</name>
    <dbReference type="NCBI Taxonomy" id="1604020"/>
    <lineage>
        <taxon>Bacteria</taxon>
        <taxon>Bacillati</taxon>
        <taxon>Cyanobacteriota</taxon>
        <taxon>Cyanophyceae</taxon>
        <taxon>Synechococcales</taxon>
        <taxon>Synechococcaceae</taxon>
        <taxon>Synechococcus</taxon>
    </lineage>
</organism>
<gene>
    <name evidence="1" type="ORF">TE42_05350</name>
</gene>
<dbReference type="AlphaFoldDB" id="A0A0G2IWA5"/>
<name>A0A0G2IWA5_9SYNE</name>
<comment type="caution">
    <text evidence="1">The sequence shown here is derived from an EMBL/GenBank/DDBJ whole genome shotgun (WGS) entry which is preliminary data.</text>
</comment>
<dbReference type="PATRIC" id="fig|1604020.3.peg.664"/>
<reference evidence="1 2" key="1">
    <citation type="submission" date="2015-01" db="EMBL/GenBank/DDBJ databases">
        <title>Lifestyle Evolution in Cyanobacterial Symbionts of Sponges.</title>
        <authorList>
            <person name="Burgsdorf I."/>
            <person name="Slaby B.M."/>
            <person name="Handley K.M."/>
            <person name="Haber M."/>
            <person name="Blom J."/>
            <person name="Marshall C.W."/>
            <person name="Gilbert J.A."/>
            <person name="Hentschel U."/>
            <person name="Steindler L."/>
        </authorList>
    </citation>
    <scope>NUCLEOTIDE SEQUENCE [LARGE SCALE GENOMIC DNA]</scope>
    <source>
        <strain evidence="1">SP3</strain>
    </source>
</reference>
<dbReference type="EMBL" id="JXQG01000026">
    <property type="protein sequence ID" value="KKZ12195.1"/>
    <property type="molecule type" value="Genomic_DNA"/>
</dbReference>